<gene>
    <name evidence="1" type="ORF">CLV71_12140</name>
</gene>
<dbReference type="AlphaFoldDB" id="A0A4R7UXU4"/>
<organism evidence="1 2">
    <name type="scientific">Actinophytocola oryzae</name>
    <dbReference type="NCBI Taxonomy" id="502181"/>
    <lineage>
        <taxon>Bacteria</taxon>
        <taxon>Bacillati</taxon>
        <taxon>Actinomycetota</taxon>
        <taxon>Actinomycetes</taxon>
        <taxon>Pseudonocardiales</taxon>
        <taxon>Pseudonocardiaceae</taxon>
    </lineage>
</organism>
<proteinExistence type="predicted"/>
<sequence length="600" mass="62516">MCALVAVRDGGVEQSCGECGWLLWGGIVAGVPDADDEADFAAALDEACWRRDQLAVEHVAFADDRVGPTDRDRLDGLIRGRVRGEAERDAVVREAGEQRAAAGRPVPWVVLGEAVARLVRGELAAVGLVELDVAGVRTVRLDTDDEGLVLVGEADVRAWPHVVAGLPGGAEAGFVLAGGVGTNPASGFDPDTVHHALDELPGWLWAPGVRVVTLRRVAGWRLVDRVARTAVARADGGTDVSLVGSAEDVPAVAARLARRAPSRDAYHLAVVAAGPSGSVESAGVELFPAGTVAGADVRRVLRIHPPPYPVSELLLPVVREDGTPVITHAVPVPAASGVEVTFELAAPGRPRLVDVPPVDVAWSFPAVCGGGHLDLVCVVELGGPAERVAARLARTRRLVETVEQAHPVPGALRIGLVGYADHDPAWRAFDGPEPIVTHLHPLGPAGEASVALATWGSDGGWEDPRVAAVEDALHAVAEADLGWRAHARRVAVVTAWRPPHAAPADTDDSLPRCPAGHEWPQAVAALAKQEVAVLTLLEPLARTDAATGTHATVTWQSITAARAPAEGADLGEAPLRLLHEHGLVLGVGEGYPPLATVSPR</sequence>
<dbReference type="Proteomes" id="UP000294927">
    <property type="component" value="Unassembled WGS sequence"/>
</dbReference>
<evidence type="ECO:0000313" key="2">
    <source>
        <dbReference type="Proteomes" id="UP000294927"/>
    </source>
</evidence>
<keyword evidence="2" id="KW-1185">Reference proteome</keyword>
<reference evidence="1 2" key="1">
    <citation type="submission" date="2019-03" db="EMBL/GenBank/DDBJ databases">
        <title>Genomic Encyclopedia of Archaeal and Bacterial Type Strains, Phase II (KMG-II): from individual species to whole genera.</title>
        <authorList>
            <person name="Goeker M."/>
        </authorList>
    </citation>
    <scope>NUCLEOTIDE SEQUENCE [LARGE SCALE GENOMIC DNA]</scope>
    <source>
        <strain evidence="1 2">DSM 45499</strain>
    </source>
</reference>
<name>A0A4R7UXU4_9PSEU</name>
<accession>A0A4R7UXU4</accession>
<evidence type="ECO:0000313" key="1">
    <source>
        <dbReference type="EMBL" id="TDV40974.1"/>
    </source>
</evidence>
<comment type="caution">
    <text evidence="1">The sequence shown here is derived from an EMBL/GenBank/DDBJ whole genome shotgun (WGS) entry which is preliminary data.</text>
</comment>
<protein>
    <submittedName>
        <fullName evidence="1">Uncharacterized protein</fullName>
    </submittedName>
</protein>
<dbReference type="EMBL" id="SOCP01000021">
    <property type="protein sequence ID" value="TDV40974.1"/>
    <property type="molecule type" value="Genomic_DNA"/>
</dbReference>